<dbReference type="PATRIC" id="fig|456.5.peg.2129"/>
<comment type="caution">
    <text evidence="1">The sequence shown here is derived from an EMBL/GenBank/DDBJ whole genome shotgun (WGS) entry which is preliminary data.</text>
</comment>
<sequence>MRSSSVRQHDQNAFNNSRMHAFQVQKLKFQRSEMSSPALAVYLLFNLVGEMQLMTL</sequence>
<keyword evidence="2" id="KW-1185">Reference proteome</keyword>
<proteinExistence type="predicted"/>
<gene>
    <name evidence="1" type="ORF">Ljor_1996</name>
</gene>
<dbReference type="AlphaFoldDB" id="A0A0W0VC62"/>
<dbReference type="Proteomes" id="UP000055035">
    <property type="component" value="Unassembled WGS sequence"/>
</dbReference>
<accession>A0A0W0VC62</accession>
<reference evidence="1 2" key="1">
    <citation type="submission" date="2015-11" db="EMBL/GenBank/DDBJ databases">
        <title>Genomic analysis of 38 Legionella species identifies large and diverse effector repertoires.</title>
        <authorList>
            <person name="Burstein D."/>
            <person name="Amaro F."/>
            <person name="Zusman T."/>
            <person name="Lifshitz Z."/>
            <person name="Cohen O."/>
            <person name="Gilbert J.A."/>
            <person name="Pupko T."/>
            <person name="Shuman H.A."/>
            <person name="Segal G."/>
        </authorList>
    </citation>
    <scope>NUCLEOTIDE SEQUENCE [LARGE SCALE GENOMIC DNA]</scope>
    <source>
        <strain evidence="1 2">BL-540</strain>
    </source>
</reference>
<protein>
    <submittedName>
        <fullName evidence="1">Uncharacterized protein</fullName>
    </submittedName>
</protein>
<evidence type="ECO:0000313" key="2">
    <source>
        <dbReference type="Proteomes" id="UP000055035"/>
    </source>
</evidence>
<evidence type="ECO:0000313" key="1">
    <source>
        <dbReference type="EMBL" id="KTD17690.1"/>
    </source>
</evidence>
<dbReference type="EMBL" id="LNYJ01000011">
    <property type="protein sequence ID" value="KTD17690.1"/>
    <property type="molecule type" value="Genomic_DNA"/>
</dbReference>
<name>A0A0W0VC62_9GAMM</name>
<organism evidence="1 2">
    <name type="scientific">Legionella jordanis</name>
    <dbReference type="NCBI Taxonomy" id="456"/>
    <lineage>
        <taxon>Bacteria</taxon>
        <taxon>Pseudomonadati</taxon>
        <taxon>Pseudomonadota</taxon>
        <taxon>Gammaproteobacteria</taxon>
        <taxon>Legionellales</taxon>
        <taxon>Legionellaceae</taxon>
        <taxon>Legionella</taxon>
    </lineage>
</organism>